<gene>
    <name evidence="6" type="ORF">BGZ80_002702</name>
</gene>
<dbReference type="PRINTS" id="PR00420">
    <property type="entry name" value="RNGMNOXGNASE"/>
</dbReference>
<dbReference type="InterPro" id="IPR050641">
    <property type="entry name" value="RIFMO-like"/>
</dbReference>
<dbReference type="PANTHER" id="PTHR43004:SF19">
    <property type="entry name" value="BINDING MONOOXYGENASE, PUTATIVE (JCVI)-RELATED"/>
    <property type="match status" value="1"/>
</dbReference>
<dbReference type="Gene3D" id="3.50.50.60">
    <property type="entry name" value="FAD/NAD(P)-binding domain"/>
    <property type="match status" value="1"/>
</dbReference>
<feature type="non-terminal residue" evidence="6">
    <location>
        <position position="1"/>
    </location>
</feature>
<dbReference type="InterPro" id="IPR036188">
    <property type="entry name" value="FAD/NAD-bd_sf"/>
</dbReference>
<evidence type="ECO:0000256" key="4">
    <source>
        <dbReference type="ARBA" id="ARBA00023002"/>
    </source>
</evidence>
<comment type="cofactor">
    <cofactor evidence="1">
        <name>FAD</name>
        <dbReference type="ChEBI" id="CHEBI:57692"/>
    </cofactor>
</comment>
<organism evidence="6 7">
    <name type="scientific">Entomortierella chlamydospora</name>
    <dbReference type="NCBI Taxonomy" id="101097"/>
    <lineage>
        <taxon>Eukaryota</taxon>
        <taxon>Fungi</taxon>
        <taxon>Fungi incertae sedis</taxon>
        <taxon>Mucoromycota</taxon>
        <taxon>Mortierellomycotina</taxon>
        <taxon>Mortierellomycetes</taxon>
        <taxon>Mortierellales</taxon>
        <taxon>Mortierellaceae</taxon>
        <taxon>Entomortierella</taxon>
    </lineage>
</organism>
<dbReference type="GO" id="GO:0071949">
    <property type="term" value="F:FAD binding"/>
    <property type="evidence" value="ECO:0007669"/>
    <property type="project" value="InterPro"/>
</dbReference>
<sequence length="365" mass="40346">MVATTLPPPSSSSSLSASSTCSTITTSSVPVLIAGAGPVGLFEAFLLTKLGIQVRIIEREMAISPLSKALGMQPRSLEIFGMVGIINKFLERGESLSSLNLYHGSKRTATFNPSVMTHSDSHYNSGLILEQAKTSEILVEELEKVGVKVDYGWELLDTKVVEEYEDDKTSGSGEKTKKTYVETTIRRALSGDNTAPDEKRYLGNTDLLEEQDDKEYEIHVVRSEYLVATDGGRSTVRHKLNIGFPGRTLDIKAMMWDGTYESDLKITGLTNIYGVNRKGVVAFPLPNGNYRIVVEAGKLDPNEDLSKTMESLTVEKFEELVSECIAPATFKVKTTSWLTVFKINERRAEHFVYKNRIFLAGDSAH</sequence>
<proteinExistence type="predicted"/>
<dbReference type="AlphaFoldDB" id="A0A9P6N133"/>
<keyword evidence="3" id="KW-0274">FAD</keyword>
<evidence type="ECO:0000256" key="1">
    <source>
        <dbReference type="ARBA" id="ARBA00001974"/>
    </source>
</evidence>
<comment type="caution">
    <text evidence="6">The sequence shown here is derived from an EMBL/GenBank/DDBJ whole genome shotgun (WGS) entry which is preliminary data.</text>
</comment>
<keyword evidence="2" id="KW-0285">Flavoprotein</keyword>
<evidence type="ECO:0000256" key="2">
    <source>
        <dbReference type="ARBA" id="ARBA00022630"/>
    </source>
</evidence>
<dbReference type="SUPFAM" id="SSF54373">
    <property type="entry name" value="FAD-linked reductases, C-terminal domain"/>
    <property type="match status" value="1"/>
</dbReference>
<reference evidence="6" key="1">
    <citation type="journal article" date="2020" name="Fungal Divers.">
        <title>Resolving the Mortierellaceae phylogeny through synthesis of multi-gene phylogenetics and phylogenomics.</title>
        <authorList>
            <person name="Vandepol N."/>
            <person name="Liber J."/>
            <person name="Desiro A."/>
            <person name="Na H."/>
            <person name="Kennedy M."/>
            <person name="Barry K."/>
            <person name="Grigoriev I.V."/>
            <person name="Miller A.N."/>
            <person name="O'Donnell K."/>
            <person name="Stajich J.E."/>
            <person name="Bonito G."/>
        </authorList>
    </citation>
    <scope>NUCLEOTIDE SEQUENCE</scope>
    <source>
        <strain evidence="6">NRRL 2769</strain>
    </source>
</reference>
<keyword evidence="4" id="KW-0560">Oxidoreductase</keyword>
<dbReference type="EMBL" id="JAAAID010000168">
    <property type="protein sequence ID" value="KAG0021281.1"/>
    <property type="molecule type" value="Genomic_DNA"/>
</dbReference>
<protein>
    <recommendedName>
        <fullName evidence="5">FAD-binding domain-containing protein</fullName>
    </recommendedName>
</protein>
<dbReference type="InterPro" id="IPR002938">
    <property type="entry name" value="FAD-bd"/>
</dbReference>
<evidence type="ECO:0000313" key="7">
    <source>
        <dbReference type="Proteomes" id="UP000703661"/>
    </source>
</evidence>
<dbReference type="GO" id="GO:0016709">
    <property type="term" value="F:oxidoreductase activity, acting on paired donors, with incorporation or reduction of molecular oxygen, NAD(P)H as one donor, and incorporation of one atom of oxygen"/>
    <property type="evidence" value="ECO:0007669"/>
    <property type="project" value="UniProtKB-ARBA"/>
</dbReference>
<dbReference type="Gene3D" id="3.30.70.2450">
    <property type="match status" value="1"/>
</dbReference>
<feature type="domain" description="FAD-binding" evidence="5">
    <location>
        <begin position="29"/>
        <end position="163"/>
    </location>
</feature>
<keyword evidence="7" id="KW-1185">Reference proteome</keyword>
<accession>A0A9P6N133</accession>
<feature type="domain" description="FAD-binding" evidence="5">
    <location>
        <begin position="208"/>
        <end position="365"/>
    </location>
</feature>
<name>A0A9P6N133_9FUNG</name>
<dbReference type="Pfam" id="PF01494">
    <property type="entry name" value="FAD_binding_3"/>
    <property type="match status" value="2"/>
</dbReference>
<evidence type="ECO:0000259" key="5">
    <source>
        <dbReference type="Pfam" id="PF01494"/>
    </source>
</evidence>
<dbReference type="PANTHER" id="PTHR43004">
    <property type="entry name" value="TRK SYSTEM POTASSIUM UPTAKE PROTEIN"/>
    <property type="match status" value="1"/>
</dbReference>
<evidence type="ECO:0000313" key="6">
    <source>
        <dbReference type="EMBL" id="KAG0021281.1"/>
    </source>
</evidence>
<dbReference type="Proteomes" id="UP000703661">
    <property type="component" value="Unassembled WGS sequence"/>
</dbReference>
<dbReference type="SUPFAM" id="SSF51905">
    <property type="entry name" value="FAD/NAD(P)-binding domain"/>
    <property type="match status" value="1"/>
</dbReference>
<evidence type="ECO:0000256" key="3">
    <source>
        <dbReference type="ARBA" id="ARBA00022827"/>
    </source>
</evidence>